<dbReference type="InterPro" id="IPR020846">
    <property type="entry name" value="MFS_dom"/>
</dbReference>
<gene>
    <name evidence="9" type="ORF">UFOPK2155_00385</name>
</gene>
<evidence type="ECO:0000256" key="7">
    <source>
        <dbReference type="SAM" id="Phobius"/>
    </source>
</evidence>
<evidence type="ECO:0000259" key="8">
    <source>
        <dbReference type="PROSITE" id="PS50850"/>
    </source>
</evidence>
<dbReference type="GO" id="GO:0005886">
    <property type="term" value="C:plasma membrane"/>
    <property type="evidence" value="ECO:0007669"/>
    <property type="project" value="UniProtKB-SubCell"/>
</dbReference>
<dbReference type="Pfam" id="PF05977">
    <property type="entry name" value="MFS_3"/>
    <property type="match status" value="1"/>
</dbReference>
<dbReference type="InterPro" id="IPR036259">
    <property type="entry name" value="MFS_trans_sf"/>
</dbReference>
<dbReference type="AlphaFoldDB" id="A0A6J6JNW4"/>
<evidence type="ECO:0000256" key="2">
    <source>
        <dbReference type="ARBA" id="ARBA00022448"/>
    </source>
</evidence>
<keyword evidence="4 7" id="KW-0812">Transmembrane</keyword>
<keyword evidence="6 7" id="KW-0472">Membrane</keyword>
<feature type="transmembrane region" description="Helical" evidence="7">
    <location>
        <begin position="313"/>
        <end position="333"/>
    </location>
</feature>
<organism evidence="9">
    <name type="scientific">freshwater metagenome</name>
    <dbReference type="NCBI Taxonomy" id="449393"/>
    <lineage>
        <taxon>unclassified sequences</taxon>
        <taxon>metagenomes</taxon>
        <taxon>ecological metagenomes</taxon>
    </lineage>
</organism>
<feature type="transmembrane region" description="Helical" evidence="7">
    <location>
        <begin position="43"/>
        <end position="66"/>
    </location>
</feature>
<dbReference type="PANTHER" id="PTHR23513:SF6">
    <property type="entry name" value="MAJOR FACILITATOR SUPERFAMILY ASSOCIATED DOMAIN-CONTAINING PROTEIN"/>
    <property type="match status" value="1"/>
</dbReference>
<feature type="transmembrane region" description="Helical" evidence="7">
    <location>
        <begin position="354"/>
        <end position="371"/>
    </location>
</feature>
<accession>A0A6J6JNW4</accession>
<feature type="domain" description="Major facilitator superfamily (MFS) profile" evidence="8">
    <location>
        <begin position="8"/>
        <end position="401"/>
    </location>
</feature>
<evidence type="ECO:0000256" key="1">
    <source>
        <dbReference type="ARBA" id="ARBA00004651"/>
    </source>
</evidence>
<feature type="transmembrane region" description="Helical" evidence="7">
    <location>
        <begin position="256"/>
        <end position="277"/>
    </location>
</feature>
<name>A0A6J6JNW4_9ZZZZ</name>
<evidence type="ECO:0000256" key="5">
    <source>
        <dbReference type="ARBA" id="ARBA00022989"/>
    </source>
</evidence>
<dbReference type="EMBL" id="CAEZVX010000033">
    <property type="protein sequence ID" value="CAB4639050.1"/>
    <property type="molecule type" value="Genomic_DNA"/>
</dbReference>
<comment type="subcellular location">
    <subcellularLocation>
        <location evidence="1">Cell membrane</location>
        <topology evidence="1">Multi-pass membrane protein</topology>
    </subcellularLocation>
</comment>
<keyword evidence="3" id="KW-1003">Cell membrane</keyword>
<sequence length="417" mass="44872">MSEKLGPAFNRLFSASVISNLSDGLLAVAAPLLAISLTKDPVLISLLSAFVMLPWLLFAIPIGLIVDRSNKRLLITFTNSIRFIAAGLVALAISTDTITIYWLLLATFLIGTCEVATDTAAQSLIPVILEKKNFEKANSRLNIAETVIQNFIGAPLSGFLYATAIVLPFILNSLGFLIAAIFVLMIPAHLISHGSADDKHEVEKKSFTSDIKFGLNYLWNDRPLRRLVATTTSLGFFYSLSTSTLILFITETLDLPTQYFGVLLAGAGSGAVLGGILTTTLSKKFGRGGVLAVAVFVSSITVLFQGLAPNVWVFGVIGFVSSFTITNWNILLMSCYQVLIPAELYGRIHGARRTFVWGVMPIGAFLGGVIAKSGLRLPLIIGGIATTLISLSAFTFIYRLGNQTSQGDHSEVIESKD</sequence>
<feature type="transmembrane region" description="Helical" evidence="7">
    <location>
        <begin position="12"/>
        <end position="37"/>
    </location>
</feature>
<dbReference type="PANTHER" id="PTHR23513">
    <property type="entry name" value="INTEGRAL MEMBRANE EFFLUX PROTEIN-RELATED"/>
    <property type="match status" value="1"/>
</dbReference>
<dbReference type="GO" id="GO:0022857">
    <property type="term" value="F:transmembrane transporter activity"/>
    <property type="evidence" value="ECO:0007669"/>
    <property type="project" value="InterPro"/>
</dbReference>
<feature type="transmembrane region" description="Helical" evidence="7">
    <location>
        <begin position="227"/>
        <end position="250"/>
    </location>
</feature>
<keyword evidence="2" id="KW-0813">Transport</keyword>
<dbReference type="CDD" id="cd06173">
    <property type="entry name" value="MFS_MefA_like"/>
    <property type="match status" value="1"/>
</dbReference>
<dbReference type="PROSITE" id="PS50850">
    <property type="entry name" value="MFS"/>
    <property type="match status" value="1"/>
</dbReference>
<feature type="transmembrane region" description="Helical" evidence="7">
    <location>
        <begin position="377"/>
        <end position="398"/>
    </location>
</feature>
<feature type="transmembrane region" description="Helical" evidence="7">
    <location>
        <begin position="289"/>
        <end position="307"/>
    </location>
</feature>
<reference evidence="9" key="1">
    <citation type="submission" date="2020-05" db="EMBL/GenBank/DDBJ databases">
        <authorList>
            <person name="Chiriac C."/>
            <person name="Salcher M."/>
            <person name="Ghai R."/>
            <person name="Kavagutti S V."/>
        </authorList>
    </citation>
    <scope>NUCLEOTIDE SEQUENCE</scope>
</reference>
<evidence type="ECO:0000313" key="9">
    <source>
        <dbReference type="EMBL" id="CAB4639050.1"/>
    </source>
</evidence>
<keyword evidence="5 7" id="KW-1133">Transmembrane helix</keyword>
<dbReference type="InterPro" id="IPR010290">
    <property type="entry name" value="TM_effector"/>
</dbReference>
<dbReference type="SUPFAM" id="SSF103473">
    <property type="entry name" value="MFS general substrate transporter"/>
    <property type="match status" value="1"/>
</dbReference>
<protein>
    <submittedName>
        <fullName evidence="9">Unannotated protein</fullName>
    </submittedName>
</protein>
<evidence type="ECO:0000256" key="4">
    <source>
        <dbReference type="ARBA" id="ARBA00022692"/>
    </source>
</evidence>
<evidence type="ECO:0000256" key="6">
    <source>
        <dbReference type="ARBA" id="ARBA00023136"/>
    </source>
</evidence>
<evidence type="ECO:0000256" key="3">
    <source>
        <dbReference type="ARBA" id="ARBA00022475"/>
    </source>
</evidence>
<dbReference type="Gene3D" id="1.20.1250.20">
    <property type="entry name" value="MFS general substrate transporter like domains"/>
    <property type="match status" value="1"/>
</dbReference>
<feature type="transmembrane region" description="Helical" evidence="7">
    <location>
        <begin position="73"/>
        <end position="94"/>
    </location>
</feature>
<proteinExistence type="predicted"/>